<dbReference type="PROSITE" id="PS51257">
    <property type="entry name" value="PROKAR_LIPOPROTEIN"/>
    <property type="match status" value="1"/>
</dbReference>
<evidence type="ECO:0000313" key="4">
    <source>
        <dbReference type="Proteomes" id="UP000320496"/>
    </source>
</evidence>
<evidence type="ECO:0000256" key="1">
    <source>
        <dbReference type="ARBA" id="ARBA00007613"/>
    </source>
</evidence>
<gene>
    <name evidence="3" type="primary">czcC_1</name>
    <name evidence="3" type="ORF">Mal4_29840</name>
</gene>
<comment type="similarity">
    <text evidence="1">Belongs to the outer membrane factor (OMF) (TC 1.B.17) family.</text>
</comment>
<sequence>MSAGDRPYRATGLLAVIVLFTAGCRYGTEWCIEQRVGRMTSMPVDLTEPAEVRLETLPHESPAESQGEDAEPPPPPPADPASASESGPALSEMSDDTASDADTLRASIEPVVFDETEALAADQNGVEVVSLFQQDDTDTDGVIRQQPLSVPEALPGADAPPLQLPPFDPQKSFEERRDEIRSLYPELPALGPDPLDFDDGTVALRLADLQRMAMDNSPVLRQAAADVEKARGNAIQVGLYPNPRFGYQADTINTGNTAGLNGVFFSQEIVTADKLLIARQSALMEVRAAEAALRKARISLASDVRRGYFDVLVAGERIRLTRALAGLVDDALQAQIDLVQGGEAAPYEALQIRVFAMRVRNKVIQSENEYYAAWRQLAAALGMPQLPPAPLEGSVTVPGPVVDHQAALAYMMSQHTDLAMARSQIGRAATGLRLQQVTPIPNIDVSTTLFHDDTSPANDMAFNVQIGIPVPVFNKNQGNIVTAEADLVRTQQDLQQTYNDLTGRLAAVYATYASNLAISERYRTQILPDQVRVYRGIYDRFWQADASNDFTLVIQAQQTLFAAVNEYLDALSAQWNAVVDLAEVVQVDDLYAMEMLMGGAMPQQLSAPLPVPAPAESLPPADNEDE</sequence>
<evidence type="ECO:0000313" key="3">
    <source>
        <dbReference type="EMBL" id="QDU38654.1"/>
    </source>
</evidence>
<dbReference type="KEGG" id="mri:Mal4_29840"/>
<organism evidence="3 4">
    <name type="scientific">Maioricimonas rarisocia</name>
    <dbReference type="NCBI Taxonomy" id="2528026"/>
    <lineage>
        <taxon>Bacteria</taxon>
        <taxon>Pseudomonadati</taxon>
        <taxon>Planctomycetota</taxon>
        <taxon>Planctomycetia</taxon>
        <taxon>Planctomycetales</taxon>
        <taxon>Planctomycetaceae</taxon>
        <taxon>Maioricimonas</taxon>
    </lineage>
</organism>
<dbReference type="RefSeq" id="WP_197443477.1">
    <property type="nucleotide sequence ID" value="NZ_CP036275.1"/>
</dbReference>
<reference evidence="3 4" key="1">
    <citation type="submission" date="2019-02" db="EMBL/GenBank/DDBJ databases">
        <title>Deep-cultivation of Planctomycetes and their phenomic and genomic characterization uncovers novel biology.</title>
        <authorList>
            <person name="Wiegand S."/>
            <person name="Jogler M."/>
            <person name="Boedeker C."/>
            <person name="Pinto D."/>
            <person name="Vollmers J."/>
            <person name="Rivas-Marin E."/>
            <person name="Kohn T."/>
            <person name="Peeters S.H."/>
            <person name="Heuer A."/>
            <person name="Rast P."/>
            <person name="Oberbeckmann S."/>
            <person name="Bunk B."/>
            <person name="Jeske O."/>
            <person name="Meyerdierks A."/>
            <person name="Storesund J.E."/>
            <person name="Kallscheuer N."/>
            <person name="Luecker S."/>
            <person name="Lage O.M."/>
            <person name="Pohl T."/>
            <person name="Merkel B.J."/>
            <person name="Hornburger P."/>
            <person name="Mueller R.-W."/>
            <person name="Bruemmer F."/>
            <person name="Labrenz M."/>
            <person name="Spormann A.M."/>
            <person name="Op den Camp H."/>
            <person name="Overmann J."/>
            <person name="Amann R."/>
            <person name="Jetten M.S.M."/>
            <person name="Mascher T."/>
            <person name="Medema M.H."/>
            <person name="Devos D.P."/>
            <person name="Kaster A.-K."/>
            <person name="Ovreas L."/>
            <person name="Rohde M."/>
            <person name="Galperin M.Y."/>
            <person name="Jogler C."/>
        </authorList>
    </citation>
    <scope>NUCLEOTIDE SEQUENCE [LARGE SCALE GENOMIC DNA]</scope>
    <source>
        <strain evidence="3 4">Mal4</strain>
    </source>
</reference>
<evidence type="ECO:0000256" key="2">
    <source>
        <dbReference type="SAM" id="MobiDB-lite"/>
    </source>
</evidence>
<dbReference type="Pfam" id="PF02321">
    <property type="entry name" value="OEP"/>
    <property type="match status" value="1"/>
</dbReference>
<accession>A0A517Z846</accession>
<dbReference type="Proteomes" id="UP000320496">
    <property type="component" value="Chromosome"/>
</dbReference>
<dbReference type="GO" id="GO:0015562">
    <property type="term" value="F:efflux transmembrane transporter activity"/>
    <property type="evidence" value="ECO:0007669"/>
    <property type="project" value="InterPro"/>
</dbReference>
<dbReference type="InterPro" id="IPR003423">
    <property type="entry name" value="OMP_efflux"/>
</dbReference>
<dbReference type="SUPFAM" id="SSF56954">
    <property type="entry name" value="Outer membrane efflux proteins (OEP)"/>
    <property type="match status" value="1"/>
</dbReference>
<dbReference type="PANTHER" id="PTHR30203">
    <property type="entry name" value="OUTER MEMBRANE CATION EFFLUX PROTEIN"/>
    <property type="match status" value="1"/>
</dbReference>
<dbReference type="Gene3D" id="1.20.1600.10">
    <property type="entry name" value="Outer membrane efflux proteins (OEP)"/>
    <property type="match status" value="1"/>
</dbReference>
<name>A0A517Z846_9PLAN</name>
<proteinExistence type="inferred from homology"/>
<keyword evidence="4" id="KW-1185">Reference proteome</keyword>
<dbReference type="InterPro" id="IPR010131">
    <property type="entry name" value="MdtP/NodT-like"/>
</dbReference>
<protein>
    <submittedName>
        <fullName evidence="3">Cobalt-zinc-cadmium resistance protein CzcC</fullName>
    </submittedName>
</protein>
<feature type="region of interest" description="Disordered" evidence="2">
    <location>
        <begin position="59"/>
        <end position="100"/>
    </location>
</feature>
<dbReference type="PANTHER" id="PTHR30203:SF24">
    <property type="entry name" value="BLR4935 PROTEIN"/>
    <property type="match status" value="1"/>
</dbReference>
<dbReference type="AlphaFoldDB" id="A0A517Z846"/>
<dbReference type="EMBL" id="CP036275">
    <property type="protein sequence ID" value="QDU38654.1"/>
    <property type="molecule type" value="Genomic_DNA"/>
</dbReference>
<feature type="compositionally biased region" description="Low complexity" evidence="2">
    <location>
        <begin position="80"/>
        <end position="89"/>
    </location>
</feature>